<evidence type="ECO:0000256" key="8">
    <source>
        <dbReference type="ARBA" id="ARBA00023170"/>
    </source>
</evidence>
<dbReference type="Gene3D" id="2.40.170.20">
    <property type="entry name" value="TonB-dependent receptor, beta-barrel domain"/>
    <property type="match status" value="1"/>
</dbReference>
<dbReference type="Pfam" id="PF07715">
    <property type="entry name" value="Plug"/>
    <property type="match status" value="1"/>
</dbReference>
<organism evidence="15 16">
    <name type="scientific">Tenacibaculum mesophilum</name>
    <dbReference type="NCBI Taxonomy" id="104268"/>
    <lineage>
        <taxon>Bacteria</taxon>
        <taxon>Pseudomonadati</taxon>
        <taxon>Bacteroidota</taxon>
        <taxon>Flavobacteriia</taxon>
        <taxon>Flavobacteriales</taxon>
        <taxon>Flavobacteriaceae</taxon>
        <taxon>Tenacibaculum</taxon>
    </lineage>
</organism>
<keyword evidence="9 10" id="KW-0998">Cell outer membrane</keyword>
<name>A0AAE9ML38_9FLAO</name>
<comment type="subcellular location">
    <subcellularLocation>
        <location evidence="1 10">Cell outer membrane</location>
        <topology evidence="1 10">Multi-pass membrane protein</topology>
    </subcellularLocation>
</comment>
<evidence type="ECO:0000256" key="6">
    <source>
        <dbReference type="ARBA" id="ARBA00023077"/>
    </source>
</evidence>
<evidence type="ECO:0000313" key="16">
    <source>
        <dbReference type="Proteomes" id="UP001056837"/>
    </source>
</evidence>
<feature type="domain" description="TonB-dependent receptor plug" evidence="14">
    <location>
        <begin position="111"/>
        <end position="238"/>
    </location>
</feature>
<dbReference type="PANTHER" id="PTHR30069:SF29">
    <property type="entry name" value="HEMOGLOBIN AND HEMOGLOBIN-HAPTOGLOBIN-BINDING PROTEIN 1-RELATED"/>
    <property type="match status" value="1"/>
</dbReference>
<gene>
    <name evidence="15" type="ORF">HER15_07365</name>
</gene>
<dbReference type="PANTHER" id="PTHR30069">
    <property type="entry name" value="TONB-DEPENDENT OUTER MEMBRANE RECEPTOR"/>
    <property type="match status" value="1"/>
</dbReference>
<evidence type="ECO:0000256" key="11">
    <source>
        <dbReference type="RuleBase" id="RU003357"/>
    </source>
</evidence>
<dbReference type="InterPro" id="IPR036942">
    <property type="entry name" value="Beta-barrel_TonB_sf"/>
</dbReference>
<keyword evidence="2 10" id="KW-0813">Transport</keyword>
<dbReference type="InterPro" id="IPR008969">
    <property type="entry name" value="CarboxyPept-like_regulatory"/>
</dbReference>
<dbReference type="NCBIfam" id="TIGR04057">
    <property type="entry name" value="SusC_RagA_signa"/>
    <property type="match status" value="1"/>
</dbReference>
<dbReference type="InterPro" id="IPR039426">
    <property type="entry name" value="TonB-dep_rcpt-like"/>
</dbReference>
<reference evidence="15" key="1">
    <citation type="submission" date="2020-04" db="EMBL/GenBank/DDBJ databases">
        <title>Tenacibaculum mesophilum bac2.</title>
        <authorList>
            <person name="Li M."/>
        </authorList>
    </citation>
    <scope>NUCLEOTIDE SEQUENCE</scope>
    <source>
        <strain evidence="15">Bac2</strain>
    </source>
</reference>
<dbReference type="GO" id="GO:0009279">
    <property type="term" value="C:cell outer membrane"/>
    <property type="evidence" value="ECO:0007669"/>
    <property type="project" value="UniProtKB-SubCell"/>
</dbReference>
<proteinExistence type="inferred from homology"/>
<dbReference type="RefSeq" id="WP_167712387.1">
    <property type="nucleotide sequence ID" value="NZ_CP050861.1"/>
</dbReference>
<dbReference type="InterPro" id="IPR023997">
    <property type="entry name" value="TonB-dep_OMP_SusC/RagA_CS"/>
</dbReference>
<dbReference type="NCBIfam" id="TIGR04056">
    <property type="entry name" value="OMP_RagA_SusC"/>
    <property type="match status" value="1"/>
</dbReference>
<dbReference type="SUPFAM" id="SSF49464">
    <property type="entry name" value="Carboxypeptidase regulatory domain-like"/>
    <property type="match status" value="1"/>
</dbReference>
<dbReference type="InterPro" id="IPR012910">
    <property type="entry name" value="Plug_dom"/>
</dbReference>
<dbReference type="PROSITE" id="PS52016">
    <property type="entry name" value="TONB_DEPENDENT_REC_3"/>
    <property type="match status" value="1"/>
</dbReference>
<keyword evidence="7 10" id="KW-0472">Membrane</keyword>
<keyword evidence="8" id="KW-0675">Receptor</keyword>
<dbReference type="GO" id="GO:0015344">
    <property type="term" value="F:siderophore uptake transmembrane transporter activity"/>
    <property type="evidence" value="ECO:0007669"/>
    <property type="project" value="TreeGrafter"/>
</dbReference>
<sequence length="1064" mass="116742">MKTKLLLLFFLVTSIVIAQEKTVSGVVSDESGGLPGVSILIKGTTKGTETDFDGNYSIKAKENDILIFSFVGMTTIEKTVGSSNVISVTMSTNENVLDEVVVTALGIKREKKSLGYATQEIKGNDLTKVNSGNIANSISGKISGVQIRRNGNIGGSTNVIIRGTTSLTGNNQALWVVDGVPLNNDNTNTADQKSGGNTGGYDFGNAVADINPDDIETMNVLKGAAASALYGSRATNGVIIITTKKGGKSKGLGITINSGVTIGAVDFKTLPKYQKEYGSGWWNSFSDPSRNIDLGSGSHPYEPTDDASWGPAYDPNLLVYRWNSFFPELSTYGKATPWTAPKNDANSFYTKSITFNNNISISGNNEVGSFRFSYSKYDLNQGILPNSSYKRDNFNLSGSYKLSNKTTVTASANYNKTHGRGLNETGYGAGGNNYLSSVRQWYSSSVDFADLKTAYKETQLNTTWSVYGPYDLNVAFHDNPYFQRKNNIGSIRRNRFFGNFSLTTEIKDWLSVTGRGGIDSYNQTQEETIAVGSKRQPELKGQYSRFDKNFREFNLDLIFNAQGKITNNISFTALLGGNVRRTKSNYTYAITKGGLVIPNIYAINNSVQNPDPLSESISSIGTNSIYTNASLSFYDTYFLEATYRVDQSSTLPKENNVYNYPSLTATYIFSKHLKANWLSFGKLRLNYAETGNDAPFAVLNSQYIKYSNFGDAIQFSTENSRKNPNLRSEKTKGYEIGLETKMFNNKLGLDLSLYKTNTTDQIMSVGVTGATGSTSAWVNAGNVENKGIEVSLNATPIKTDNFTWESQINWSTNKNKVISLNENDSRFEIGRFQGVSLVAEVGKPVGQMVSSGFKYINNQKVIKENGYYDIENSKIIGDINPDWIGGINNKFKYKDFSFSFLIDVKKGGDVWSLDQKYGAQTGIYQSSVGNNHLGNPKRNSVTNDENSGGVILDGVLSDGTRNTKIVPVDYDLGANTPDEGYVYDASFVKLREVSFSYNLPKKFLKNTFLNSLSFTASGSNLWIIHKNLPYADPEAGASSGNLQGFQTGVLPTTKEYSFNIKAQF</sequence>
<evidence type="ECO:0000259" key="14">
    <source>
        <dbReference type="Pfam" id="PF07715"/>
    </source>
</evidence>
<keyword evidence="4 10" id="KW-0812">Transmembrane</keyword>
<evidence type="ECO:0000313" key="15">
    <source>
        <dbReference type="EMBL" id="UTD15292.1"/>
    </source>
</evidence>
<keyword evidence="3 10" id="KW-1134">Transmembrane beta strand</keyword>
<evidence type="ECO:0000256" key="5">
    <source>
        <dbReference type="ARBA" id="ARBA00022729"/>
    </source>
</evidence>
<dbReference type="Pfam" id="PF00593">
    <property type="entry name" value="TonB_dep_Rec_b-barrel"/>
    <property type="match status" value="1"/>
</dbReference>
<evidence type="ECO:0000256" key="9">
    <source>
        <dbReference type="ARBA" id="ARBA00023237"/>
    </source>
</evidence>
<dbReference type="EMBL" id="CP050861">
    <property type="protein sequence ID" value="UTD15292.1"/>
    <property type="molecule type" value="Genomic_DNA"/>
</dbReference>
<comment type="similarity">
    <text evidence="10 11">Belongs to the TonB-dependent receptor family.</text>
</comment>
<evidence type="ECO:0000256" key="10">
    <source>
        <dbReference type="PROSITE-ProRule" id="PRU01360"/>
    </source>
</evidence>
<dbReference type="Pfam" id="PF13715">
    <property type="entry name" value="CarbopepD_reg_2"/>
    <property type="match status" value="1"/>
</dbReference>
<feature type="chain" id="PRO_5041919937" evidence="12">
    <location>
        <begin position="19"/>
        <end position="1064"/>
    </location>
</feature>
<accession>A0AAE9ML38</accession>
<protein>
    <submittedName>
        <fullName evidence="15">SusC/RagA family TonB-linked outer membrane protein</fullName>
    </submittedName>
</protein>
<dbReference type="Gene3D" id="2.170.130.10">
    <property type="entry name" value="TonB-dependent receptor, plug domain"/>
    <property type="match status" value="1"/>
</dbReference>
<feature type="signal peptide" evidence="12">
    <location>
        <begin position="1"/>
        <end position="18"/>
    </location>
</feature>
<evidence type="ECO:0000259" key="13">
    <source>
        <dbReference type="Pfam" id="PF00593"/>
    </source>
</evidence>
<evidence type="ECO:0000256" key="12">
    <source>
        <dbReference type="SAM" id="SignalP"/>
    </source>
</evidence>
<evidence type="ECO:0000256" key="7">
    <source>
        <dbReference type="ARBA" id="ARBA00023136"/>
    </source>
</evidence>
<evidence type="ECO:0000256" key="3">
    <source>
        <dbReference type="ARBA" id="ARBA00022452"/>
    </source>
</evidence>
<dbReference type="Proteomes" id="UP001056837">
    <property type="component" value="Chromosome"/>
</dbReference>
<keyword evidence="5 12" id="KW-0732">Signal</keyword>
<dbReference type="InterPro" id="IPR000531">
    <property type="entry name" value="Beta-barrel_TonB"/>
</dbReference>
<evidence type="ECO:0000256" key="1">
    <source>
        <dbReference type="ARBA" id="ARBA00004571"/>
    </source>
</evidence>
<evidence type="ECO:0000256" key="2">
    <source>
        <dbReference type="ARBA" id="ARBA00022448"/>
    </source>
</evidence>
<dbReference type="InterPro" id="IPR037066">
    <property type="entry name" value="Plug_dom_sf"/>
</dbReference>
<dbReference type="GO" id="GO:0044718">
    <property type="term" value="P:siderophore transmembrane transport"/>
    <property type="evidence" value="ECO:0007669"/>
    <property type="project" value="TreeGrafter"/>
</dbReference>
<keyword evidence="6 11" id="KW-0798">TonB box</keyword>
<feature type="domain" description="TonB-dependent receptor-like beta-barrel" evidence="13">
    <location>
        <begin position="460"/>
        <end position="814"/>
    </location>
</feature>
<evidence type="ECO:0000256" key="4">
    <source>
        <dbReference type="ARBA" id="ARBA00022692"/>
    </source>
</evidence>
<dbReference type="AlphaFoldDB" id="A0AAE9ML38"/>
<dbReference type="SUPFAM" id="SSF56935">
    <property type="entry name" value="Porins"/>
    <property type="match status" value="1"/>
</dbReference>
<dbReference type="InterPro" id="IPR023996">
    <property type="entry name" value="TonB-dep_OMP_SusC/RagA"/>
</dbReference>